<dbReference type="Proteomes" id="UP000055024">
    <property type="component" value="Unassembled WGS sequence"/>
</dbReference>
<keyword evidence="3" id="KW-1185">Reference proteome</keyword>
<evidence type="ECO:0000313" key="2">
    <source>
        <dbReference type="EMBL" id="KRY99631.1"/>
    </source>
</evidence>
<organism evidence="2 3">
    <name type="scientific">Trichinella zimbabwensis</name>
    <dbReference type="NCBI Taxonomy" id="268475"/>
    <lineage>
        <taxon>Eukaryota</taxon>
        <taxon>Metazoa</taxon>
        <taxon>Ecdysozoa</taxon>
        <taxon>Nematoda</taxon>
        <taxon>Enoplea</taxon>
        <taxon>Dorylaimia</taxon>
        <taxon>Trichinellida</taxon>
        <taxon>Trichinellidae</taxon>
        <taxon>Trichinella</taxon>
    </lineage>
</organism>
<dbReference type="AlphaFoldDB" id="A0A0V1GN15"/>
<comment type="caution">
    <text evidence="2">The sequence shown here is derived from an EMBL/GenBank/DDBJ whole genome shotgun (WGS) entry which is preliminary data.</text>
</comment>
<protein>
    <submittedName>
        <fullName evidence="2">Uncharacterized protein</fullName>
    </submittedName>
</protein>
<feature type="region of interest" description="Disordered" evidence="1">
    <location>
        <begin position="19"/>
        <end position="66"/>
    </location>
</feature>
<feature type="non-terminal residue" evidence="2">
    <location>
        <position position="1"/>
    </location>
</feature>
<gene>
    <name evidence="2" type="ORF">T11_9114</name>
</gene>
<name>A0A0V1GN15_9BILA</name>
<accession>A0A0V1GN15</accession>
<reference evidence="2 3" key="1">
    <citation type="submission" date="2015-01" db="EMBL/GenBank/DDBJ databases">
        <title>Evolution of Trichinella species and genotypes.</title>
        <authorList>
            <person name="Korhonen P.K."/>
            <person name="Edoardo P."/>
            <person name="Giuseppe L.R."/>
            <person name="Gasser R.B."/>
        </authorList>
    </citation>
    <scope>NUCLEOTIDE SEQUENCE [LARGE SCALE GENOMIC DNA]</scope>
    <source>
        <strain evidence="2">ISS1029</strain>
    </source>
</reference>
<proteinExistence type="predicted"/>
<evidence type="ECO:0000313" key="3">
    <source>
        <dbReference type="Proteomes" id="UP000055024"/>
    </source>
</evidence>
<dbReference type="EMBL" id="JYDP01000756">
    <property type="protein sequence ID" value="KRY99631.1"/>
    <property type="molecule type" value="Genomic_DNA"/>
</dbReference>
<evidence type="ECO:0000256" key="1">
    <source>
        <dbReference type="SAM" id="MobiDB-lite"/>
    </source>
</evidence>
<sequence>LSLLWRWVNDMKVKKIIVKTRTTRSRSRTTRSRSRTTRSRSRTARSGSRTSRSRSKEDKRYAVPRGSQFCKSGLGILRKGEVIP</sequence>
<feature type="compositionally biased region" description="Basic residues" evidence="1">
    <location>
        <begin position="19"/>
        <end position="43"/>
    </location>
</feature>